<evidence type="ECO:0000313" key="3">
    <source>
        <dbReference type="Proteomes" id="UP000241362"/>
    </source>
</evidence>
<proteinExistence type="predicted"/>
<dbReference type="InterPro" id="IPR029063">
    <property type="entry name" value="SAM-dependent_MTases_sf"/>
</dbReference>
<organism evidence="2 3">
    <name type="scientific">Fuscovulum blasticum DSM 2131</name>
    <dbReference type="NCBI Taxonomy" id="1188250"/>
    <lineage>
        <taxon>Bacteria</taxon>
        <taxon>Pseudomonadati</taxon>
        <taxon>Pseudomonadota</taxon>
        <taxon>Alphaproteobacteria</taxon>
        <taxon>Rhodobacterales</taxon>
        <taxon>Paracoccaceae</taxon>
        <taxon>Pseudogemmobacter</taxon>
    </lineage>
</organism>
<keyword evidence="3" id="KW-1185">Reference proteome</keyword>
<name>A0A2T4J631_FUSBL</name>
<reference evidence="2 3" key="1">
    <citation type="submission" date="2018-03" db="EMBL/GenBank/DDBJ databases">
        <title>Rhodobacter blasticus.</title>
        <authorList>
            <person name="Meyer T.E."/>
            <person name="Miller S."/>
            <person name="Lodha T."/>
            <person name="Gandham S."/>
            <person name="Chintalapati S."/>
            <person name="Chintalapati V.R."/>
        </authorList>
    </citation>
    <scope>NUCLEOTIDE SEQUENCE [LARGE SCALE GENOMIC DNA]</scope>
    <source>
        <strain evidence="2 3">DSM 2131</strain>
    </source>
</reference>
<dbReference type="AlphaFoldDB" id="A0A2T4J631"/>
<accession>A0A2T4J631</accession>
<sequence length="267" mass="28849">MAREPSGLTRATSDQVSKILDGPPTMERLNAALRLLAKWRSMVLANTHEAHAGSTVLAGPFAGMAFPVPSAEGGRAPRLLGSYEASLVPVFETIIARAYPLVVNIGSAEGYYAVGLARRMPQTRVLARDIDLNAQALCRTLAAANGVADRVEVGGEVTAADLAICADQPTVVLCDIEGAEDSLLDPVAAPGLAAADILVELHPRNRPGLADRIEARFQASHRITRFGRSFTATPLPPWTETLNDLDRLLLIWEWRASPTPWLWMERK</sequence>
<comment type="caution">
    <text evidence="2">The sequence shown here is derived from an EMBL/GenBank/DDBJ whole genome shotgun (WGS) entry which is preliminary data.</text>
</comment>
<protein>
    <recommendedName>
        <fullName evidence="4">Methyltransferase FkbM domain-containing protein</fullName>
    </recommendedName>
</protein>
<feature type="region of interest" description="Disordered" evidence="1">
    <location>
        <begin position="1"/>
        <end position="22"/>
    </location>
</feature>
<dbReference type="RefSeq" id="WP_107674233.1">
    <property type="nucleotide sequence ID" value="NZ_PZKE01000015.1"/>
</dbReference>
<dbReference type="Proteomes" id="UP000241362">
    <property type="component" value="Unassembled WGS sequence"/>
</dbReference>
<dbReference type="Gene3D" id="3.40.50.150">
    <property type="entry name" value="Vaccinia Virus protein VP39"/>
    <property type="match status" value="1"/>
</dbReference>
<dbReference type="SUPFAM" id="SSF53335">
    <property type="entry name" value="S-adenosyl-L-methionine-dependent methyltransferases"/>
    <property type="match status" value="1"/>
</dbReference>
<gene>
    <name evidence="2" type="ORF">C5F44_14355</name>
</gene>
<evidence type="ECO:0000256" key="1">
    <source>
        <dbReference type="SAM" id="MobiDB-lite"/>
    </source>
</evidence>
<evidence type="ECO:0008006" key="4">
    <source>
        <dbReference type="Google" id="ProtNLM"/>
    </source>
</evidence>
<dbReference type="EMBL" id="PZKE01000015">
    <property type="protein sequence ID" value="PTE13342.1"/>
    <property type="molecule type" value="Genomic_DNA"/>
</dbReference>
<evidence type="ECO:0000313" key="2">
    <source>
        <dbReference type="EMBL" id="PTE13342.1"/>
    </source>
</evidence>